<dbReference type="AlphaFoldDB" id="A0AAD9DYD8"/>
<feature type="region of interest" description="Disordered" evidence="1">
    <location>
        <begin position="48"/>
        <end position="73"/>
    </location>
</feature>
<comment type="caution">
    <text evidence="2">The sequence shown here is derived from an EMBL/GenBank/DDBJ whole genome shotgun (WGS) entry which is preliminary data.</text>
</comment>
<proteinExistence type="predicted"/>
<protein>
    <submittedName>
        <fullName evidence="2">Uncharacterized protein</fullName>
    </submittedName>
</protein>
<feature type="non-terminal residue" evidence="2">
    <location>
        <position position="185"/>
    </location>
</feature>
<gene>
    <name evidence="2" type="ORF">P4O66_009057</name>
</gene>
<organism evidence="2 3">
    <name type="scientific">Electrophorus voltai</name>
    <dbReference type="NCBI Taxonomy" id="2609070"/>
    <lineage>
        <taxon>Eukaryota</taxon>
        <taxon>Metazoa</taxon>
        <taxon>Chordata</taxon>
        <taxon>Craniata</taxon>
        <taxon>Vertebrata</taxon>
        <taxon>Euteleostomi</taxon>
        <taxon>Actinopterygii</taxon>
        <taxon>Neopterygii</taxon>
        <taxon>Teleostei</taxon>
        <taxon>Ostariophysi</taxon>
        <taxon>Gymnotiformes</taxon>
        <taxon>Gymnotoidei</taxon>
        <taxon>Gymnotidae</taxon>
        <taxon>Electrophorus</taxon>
    </lineage>
</organism>
<evidence type="ECO:0000256" key="1">
    <source>
        <dbReference type="SAM" id="MobiDB-lite"/>
    </source>
</evidence>
<sequence>VPSLYANTHSLDPDVEKADLRRRTDERQSRSHFRGPGRLRFSALPHSAMRSKPHCRGSAPPFTRSEAQTSRSPSDIFVPSHLRSMVNDWVLIAEDSLVSFWSLHGLSFTTATPGLEKSPNRLHPCPPCAITLWPAVRCYHAQHSLEQEAATDILPPALCLRRTATVLHDEDRHFTENSSHAAWNR</sequence>
<keyword evidence="3" id="KW-1185">Reference proteome</keyword>
<evidence type="ECO:0000313" key="3">
    <source>
        <dbReference type="Proteomes" id="UP001239994"/>
    </source>
</evidence>
<feature type="region of interest" description="Disordered" evidence="1">
    <location>
        <begin position="20"/>
        <end position="39"/>
    </location>
</feature>
<name>A0AAD9DYD8_9TELE</name>
<evidence type="ECO:0000313" key="2">
    <source>
        <dbReference type="EMBL" id="KAK1795947.1"/>
    </source>
</evidence>
<accession>A0AAD9DYD8</accession>
<feature type="compositionally biased region" description="Basic and acidic residues" evidence="1">
    <location>
        <begin position="20"/>
        <end position="29"/>
    </location>
</feature>
<dbReference type="EMBL" id="JAROKS010000015">
    <property type="protein sequence ID" value="KAK1795947.1"/>
    <property type="molecule type" value="Genomic_DNA"/>
</dbReference>
<reference evidence="2" key="1">
    <citation type="submission" date="2023-03" db="EMBL/GenBank/DDBJ databases">
        <title>Electrophorus voltai genome.</title>
        <authorList>
            <person name="Bian C."/>
        </authorList>
    </citation>
    <scope>NUCLEOTIDE SEQUENCE</scope>
    <source>
        <strain evidence="2">CB-2022</strain>
        <tissue evidence="2">Muscle</tissue>
    </source>
</reference>
<dbReference type="Proteomes" id="UP001239994">
    <property type="component" value="Unassembled WGS sequence"/>
</dbReference>